<gene>
    <name evidence="3" type="ORF">G4Y79_05565</name>
</gene>
<protein>
    <submittedName>
        <fullName evidence="3">Carbon-nitrogen hydrolase family protein</fullName>
    </submittedName>
</protein>
<reference evidence="3 4" key="1">
    <citation type="submission" date="2020-02" db="EMBL/GenBank/DDBJ databases">
        <authorList>
            <person name="Zheng R.K."/>
            <person name="Sun C.M."/>
        </authorList>
    </citation>
    <scope>NUCLEOTIDE SEQUENCE [LARGE SCALE GENOMIC DNA]</scope>
    <source>
        <strain evidence="4">rifampicinis</strain>
    </source>
</reference>
<dbReference type="PANTHER" id="PTHR43674">
    <property type="entry name" value="NITRILASE C965.09-RELATED"/>
    <property type="match status" value="1"/>
</dbReference>
<accession>A0A7S8IGB6</accession>
<dbReference type="GO" id="GO:0016811">
    <property type="term" value="F:hydrolase activity, acting on carbon-nitrogen (but not peptide) bonds, in linear amides"/>
    <property type="evidence" value="ECO:0007669"/>
    <property type="project" value="TreeGrafter"/>
</dbReference>
<dbReference type="InterPro" id="IPR050345">
    <property type="entry name" value="Aliph_Amidase/BUP"/>
</dbReference>
<dbReference type="Proteomes" id="UP000594468">
    <property type="component" value="Chromosome"/>
</dbReference>
<dbReference type="CDD" id="cd07197">
    <property type="entry name" value="nitrilase"/>
    <property type="match status" value="1"/>
</dbReference>
<proteinExistence type="predicted"/>
<dbReference type="Gene3D" id="3.60.110.10">
    <property type="entry name" value="Carbon-nitrogen hydrolase"/>
    <property type="match status" value="1"/>
</dbReference>
<evidence type="ECO:0000313" key="3">
    <source>
        <dbReference type="EMBL" id="QPC83848.1"/>
    </source>
</evidence>
<keyword evidence="4" id="KW-1185">Reference proteome</keyword>
<dbReference type="PROSITE" id="PS50263">
    <property type="entry name" value="CN_HYDROLASE"/>
    <property type="match status" value="1"/>
</dbReference>
<dbReference type="InterPro" id="IPR036526">
    <property type="entry name" value="C-N_Hydrolase_sf"/>
</dbReference>
<dbReference type="KEGG" id="pmet:G4Y79_05565"/>
<dbReference type="InterPro" id="IPR003010">
    <property type="entry name" value="C-N_Hydrolase"/>
</dbReference>
<evidence type="ECO:0000313" key="4">
    <source>
        <dbReference type="Proteomes" id="UP000594468"/>
    </source>
</evidence>
<dbReference type="RefSeq" id="WP_195171912.1">
    <property type="nucleotide sequence ID" value="NZ_CP062983.1"/>
</dbReference>
<organism evidence="3 4">
    <name type="scientific">Phototrophicus methaneseepsis</name>
    <dbReference type="NCBI Taxonomy" id="2710758"/>
    <lineage>
        <taxon>Bacteria</taxon>
        <taxon>Bacillati</taxon>
        <taxon>Chloroflexota</taxon>
        <taxon>Candidatus Thermofontia</taxon>
        <taxon>Phototrophicales</taxon>
        <taxon>Phototrophicaceae</taxon>
        <taxon>Phototrophicus</taxon>
    </lineage>
</organism>
<name>A0A7S8IGB6_9CHLR</name>
<dbReference type="PANTHER" id="PTHR43674:SF16">
    <property type="entry name" value="CARBON-NITROGEN FAMILY, PUTATIVE (AFU_ORTHOLOGUE AFUA_5G02350)-RELATED"/>
    <property type="match status" value="1"/>
</dbReference>
<dbReference type="SUPFAM" id="SSF56317">
    <property type="entry name" value="Carbon-nitrogen hydrolase"/>
    <property type="match status" value="1"/>
</dbReference>
<keyword evidence="1 3" id="KW-0378">Hydrolase</keyword>
<evidence type="ECO:0000259" key="2">
    <source>
        <dbReference type="PROSITE" id="PS50263"/>
    </source>
</evidence>
<sequence>MKMLKIALLQLFACGNDQTANLAKGEKYCRQAAEQGVDIVVFPEMWNIGYTPYSEDVWREDFDPLDSTYDSLRQEWYSQAVSADSPFVQHFCKLAKELDLAIVLTYLEKWDGLPRNSASLINRHGDIVYTYAKVHTCDFSLEAACSPGDEFYVDSLDTAIGAVKIGTMICYDREFPESARALMLKGAEVILTPNACDLEINRLSQFRGRAFENMVAVAMTNYAGMGHSIAYDGIAFDENGSRDMKVVEADEAEGIYIAKIDIDRLREYRQSEVWGNAFRKPRSYSNLTETTVNFPFQRHTSRR</sequence>
<dbReference type="AlphaFoldDB" id="A0A7S8IGB6"/>
<evidence type="ECO:0000256" key="1">
    <source>
        <dbReference type="ARBA" id="ARBA00022801"/>
    </source>
</evidence>
<feature type="domain" description="CN hydrolase" evidence="2">
    <location>
        <begin position="4"/>
        <end position="262"/>
    </location>
</feature>
<dbReference type="EMBL" id="CP062983">
    <property type="protein sequence ID" value="QPC83848.1"/>
    <property type="molecule type" value="Genomic_DNA"/>
</dbReference>
<dbReference type="Pfam" id="PF00795">
    <property type="entry name" value="CN_hydrolase"/>
    <property type="match status" value="1"/>
</dbReference>